<feature type="region of interest" description="Disordered" evidence="1">
    <location>
        <begin position="297"/>
        <end position="410"/>
    </location>
</feature>
<accession>A0A9P6E6W9</accession>
<comment type="caution">
    <text evidence="2">The sequence shown here is derived from an EMBL/GenBank/DDBJ whole genome shotgun (WGS) entry which is preliminary data.</text>
</comment>
<proteinExistence type="predicted"/>
<evidence type="ECO:0000256" key="1">
    <source>
        <dbReference type="SAM" id="MobiDB-lite"/>
    </source>
</evidence>
<feature type="region of interest" description="Disordered" evidence="1">
    <location>
        <begin position="541"/>
        <end position="564"/>
    </location>
</feature>
<dbReference type="Proteomes" id="UP000807306">
    <property type="component" value="Unassembled WGS sequence"/>
</dbReference>
<evidence type="ECO:0000313" key="3">
    <source>
        <dbReference type="Proteomes" id="UP000807306"/>
    </source>
</evidence>
<feature type="compositionally biased region" description="Low complexity" evidence="1">
    <location>
        <begin position="311"/>
        <end position="326"/>
    </location>
</feature>
<feature type="compositionally biased region" description="Polar residues" evidence="1">
    <location>
        <begin position="367"/>
        <end position="377"/>
    </location>
</feature>
<organism evidence="2 3">
    <name type="scientific">Crepidotus variabilis</name>
    <dbReference type="NCBI Taxonomy" id="179855"/>
    <lineage>
        <taxon>Eukaryota</taxon>
        <taxon>Fungi</taxon>
        <taxon>Dikarya</taxon>
        <taxon>Basidiomycota</taxon>
        <taxon>Agaricomycotina</taxon>
        <taxon>Agaricomycetes</taxon>
        <taxon>Agaricomycetidae</taxon>
        <taxon>Agaricales</taxon>
        <taxon>Agaricineae</taxon>
        <taxon>Crepidotaceae</taxon>
        <taxon>Crepidotus</taxon>
    </lineage>
</organism>
<dbReference type="OrthoDB" id="3270497at2759"/>
<feature type="region of interest" description="Disordered" evidence="1">
    <location>
        <begin position="469"/>
        <end position="500"/>
    </location>
</feature>
<keyword evidence="3" id="KW-1185">Reference proteome</keyword>
<feature type="compositionally biased region" description="Pro residues" evidence="1">
    <location>
        <begin position="480"/>
        <end position="494"/>
    </location>
</feature>
<reference evidence="2" key="1">
    <citation type="submission" date="2020-11" db="EMBL/GenBank/DDBJ databases">
        <authorList>
            <consortium name="DOE Joint Genome Institute"/>
            <person name="Ahrendt S."/>
            <person name="Riley R."/>
            <person name="Andreopoulos W."/>
            <person name="Labutti K."/>
            <person name="Pangilinan J."/>
            <person name="Ruiz-Duenas F.J."/>
            <person name="Barrasa J.M."/>
            <person name="Sanchez-Garcia M."/>
            <person name="Camarero S."/>
            <person name="Miyauchi S."/>
            <person name="Serrano A."/>
            <person name="Linde D."/>
            <person name="Babiker R."/>
            <person name="Drula E."/>
            <person name="Ayuso-Fernandez I."/>
            <person name="Pacheco R."/>
            <person name="Padilla G."/>
            <person name="Ferreira P."/>
            <person name="Barriuso J."/>
            <person name="Kellner H."/>
            <person name="Castanera R."/>
            <person name="Alfaro M."/>
            <person name="Ramirez L."/>
            <person name="Pisabarro A.G."/>
            <person name="Kuo A."/>
            <person name="Tritt A."/>
            <person name="Lipzen A."/>
            <person name="He G."/>
            <person name="Yan M."/>
            <person name="Ng V."/>
            <person name="Cullen D."/>
            <person name="Martin F."/>
            <person name="Rosso M.-N."/>
            <person name="Henrissat B."/>
            <person name="Hibbett D."/>
            <person name="Martinez A.T."/>
            <person name="Grigoriev I.V."/>
        </authorList>
    </citation>
    <scope>NUCLEOTIDE SEQUENCE</scope>
    <source>
        <strain evidence="2">CBS 506.95</strain>
    </source>
</reference>
<protein>
    <submittedName>
        <fullName evidence="2">Uncharacterized protein</fullName>
    </submittedName>
</protein>
<evidence type="ECO:0000313" key="2">
    <source>
        <dbReference type="EMBL" id="KAF9523498.1"/>
    </source>
</evidence>
<feature type="compositionally biased region" description="Acidic residues" evidence="1">
    <location>
        <begin position="337"/>
        <end position="347"/>
    </location>
</feature>
<feature type="region of interest" description="Disordered" evidence="1">
    <location>
        <begin position="1"/>
        <end position="54"/>
    </location>
</feature>
<name>A0A9P6E6W9_9AGAR</name>
<gene>
    <name evidence="2" type="ORF">CPB83DRAFT_688947</name>
</gene>
<dbReference type="AlphaFoldDB" id="A0A9P6E6W9"/>
<sequence length="712" mass="77978">MLNRRRRAAGEDSPGPQLTLTMSRKSILPPLKSGFLRRGSEPQLPPTSQKQPLLAVTLSSPSFLDSSIRDEDSDSAQPLYRIKTSGTSTTVLRRDPSKSTVTAASIKWPKMIPLKRGKDGSDGILLMMKDGRWSGGENLLKPASKDGARKFNIPNYNHPMKWKQYGAQYWCTTPTVQGPIATFEPRKGSLPPKLSVYETLHDKNDPASLSAFRGVSILLLDYLVVTSLLLVTDLQEWMLVRKFEGIPVNVPNASEFGGDGASSAPGVASNPQWRKIAFGEPIFPKIAGDAKSIHGDISASLPPIHPNRQPSSIMTRSDDSSSSQRSPGFGMRSFIDTDLDSEEDSESEDTHYDISRAGSGSHHRSPTAESIASSMNAPSHAYADPSFYRPASPVDEPALPSRPQSGVSSMARRYIHSQPSSPLIQSYRYPEDSVPPHLPQAIRRARSVSPTSPMLEDPDVLNDILNGYHLVPNRGSRHFTPPPPPPPPSQPPAHRPSRLRSDSIGSLVSTTSRRPLPQPPVTAQMHTQELRRAQSSNALLENGQGSRANIRVTPPAPQRTLPYAPHTPRILPASPRSHATFSDFGPAPPLESYGDNFPASAHGYSHSHAQPSQNTSTQQYLHPYNTDEVHSRQPPITKSSHEDLAQWLHELTIDSQIQNHAPEPLPNSTIYDVPPPAYNSITFSSRPEGFYQPPVPVAYSQVAEVYDSGLSR</sequence>
<dbReference type="EMBL" id="MU157916">
    <property type="protein sequence ID" value="KAF9523498.1"/>
    <property type="molecule type" value="Genomic_DNA"/>
</dbReference>